<protein>
    <recommendedName>
        <fullName evidence="5">HIT domain-containing protein</fullName>
    </recommendedName>
</protein>
<reference evidence="6 7" key="1">
    <citation type="journal article" date="2024" name="Nat. Commun.">
        <title>Phylogenomics reveals the evolutionary origins of lichenization in chlorophyte algae.</title>
        <authorList>
            <person name="Puginier C."/>
            <person name="Libourel C."/>
            <person name="Otte J."/>
            <person name="Skaloud P."/>
            <person name="Haon M."/>
            <person name="Grisel S."/>
            <person name="Petersen M."/>
            <person name="Berrin J.G."/>
            <person name="Delaux P.M."/>
            <person name="Dal Grande F."/>
            <person name="Keller J."/>
        </authorList>
    </citation>
    <scope>NUCLEOTIDE SEQUENCE [LARGE SCALE GENOMIC DNA]</scope>
    <source>
        <strain evidence="6 7">SAG 2036</strain>
    </source>
</reference>
<comment type="caution">
    <text evidence="6">The sequence shown here is derived from an EMBL/GenBank/DDBJ whole genome shotgun (WGS) entry which is preliminary data.</text>
</comment>
<accession>A0AAW1PLJ4</accession>
<proteinExistence type="predicted"/>
<evidence type="ECO:0000256" key="1">
    <source>
        <dbReference type="PIRSR" id="PIRSR601310-1"/>
    </source>
</evidence>
<dbReference type="Gene3D" id="3.30.428.10">
    <property type="entry name" value="HIT-like"/>
    <property type="match status" value="1"/>
</dbReference>
<dbReference type="PRINTS" id="PR00332">
    <property type="entry name" value="HISTRIAD"/>
</dbReference>
<organism evidence="6 7">
    <name type="scientific">Symbiochloris irregularis</name>
    <dbReference type="NCBI Taxonomy" id="706552"/>
    <lineage>
        <taxon>Eukaryota</taxon>
        <taxon>Viridiplantae</taxon>
        <taxon>Chlorophyta</taxon>
        <taxon>core chlorophytes</taxon>
        <taxon>Trebouxiophyceae</taxon>
        <taxon>Trebouxiales</taxon>
        <taxon>Trebouxiaceae</taxon>
        <taxon>Symbiochloris</taxon>
    </lineage>
</organism>
<evidence type="ECO:0000313" key="7">
    <source>
        <dbReference type="Proteomes" id="UP001465755"/>
    </source>
</evidence>
<feature type="active site" description="Tele-AMP-histidine intermediate" evidence="1">
    <location>
        <position position="123"/>
    </location>
</feature>
<dbReference type="PROSITE" id="PS51084">
    <property type="entry name" value="HIT_2"/>
    <property type="match status" value="1"/>
</dbReference>
<evidence type="ECO:0000256" key="3">
    <source>
        <dbReference type="PROSITE-ProRule" id="PRU00464"/>
    </source>
</evidence>
<dbReference type="CDD" id="cd01276">
    <property type="entry name" value="PKCI_related"/>
    <property type="match status" value="1"/>
</dbReference>
<gene>
    <name evidence="6" type="ORF">WJX73_005283</name>
</gene>
<evidence type="ECO:0000256" key="2">
    <source>
        <dbReference type="PIRSR" id="PIRSR601310-3"/>
    </source>
</evidence>
<keyword evidence="7" id="KW-1185">Reference proteome</keyword>
<dbReference type="SUPFAM" id="SSF54197">
    <property type="entry name" value="HIT-like"/>
    <property type="match status" value="1"/>
</dbReference>
<dbReference type="Proteomes" id="UP001465755">
    <property type="component" value="Unassembled WGS sequence"/>
</dbReference>
<sequence length="137" mass="15035">MSNEAAAAKTAVKEGAPEKADAGEPTIFDKIIAKQIPSDILYEDDTALAFRDISPQAPTHFLVIPKHRDGLTQLSKSEDRHEKVLGHLLHVASKVARQENLTHGFRVTINDGQNGCQSVYHLHLHVMGGRQLSWPPG</sequence>
<dbReference type="Pfam" id="PF01230">
    <property type="entry name" value="HIT"/>
    <property type="match status" value="1"/>
</dbReference>
<name>A0AAW1PLJ4_9CHLO</name>
<evidence type="ECO:0000313" key="6">
    <source>
        <dbReference type="EMBL" id="KAK9809503.1"/>
    </source>
</evidence>
<dbReference type="GO" id="GO:0047627">
    <property type="term" value="F:adenylylsulfatase activity"/>
    <property type="evidence" value="ECO:0007669"/>
    <property type="project" value="UniProtKB-ARBA"/>
</dbReference>
<feature type="domain" description="HIT" evidence="5">
    <location>
        <begin position="27"/>
        <end position="137"/>
    </location>
</feature>
<feature type="region of interest" description="Disordered" evidence="4">
    <location>
        <begin position="1"/>
        <end position="21"/>
    </location>
</feature>
<dbReference type="InterPro" id="IPR019808">
    <property type="entry name" value="Histidine_triad_CS"/>
</dbReference>
<feature type="compositionally biased region" description="Low complexity" evidence="4">
    <location>
        <begin position="1"/>
        <end position="10"/>
    </location>
</feature>
<feature type="compositionally biased region" description="Basic and acidic residues" evidence="4">
    <location>
        <begin position="11"/>
        <end position="21"/>
    </location>
</feature>
<dbReference type="InterPro" id="IPR001310">
    <property type="entry name" value="Histidine_triad_HIT"/>
</dbReference>
<dbReference type="PANTHER" id="PTHR23089">
    <property type="entry name" value="HISTIDINE TRIAD HIT PROTEIN"/>
    <property type="match status" value="1"/>
</dbReference>
<dbReference type="FunFam" id="3.30.428.10:FF:000005">
    <property type="entry name" value="Histidine triad nucleotide-binding protein 1"/>
    <property type="match status" value="1"/>
</dbReference>
<dbReference type="InterPro" id="IPR036265">
    <property type="entry name" value="HIT-like_sf"/>
</dbReference>
<dbReference type="AlphaFoldDB" id="A0AAW1PLJ4"/>
<dbReference type="InterPro" id="IPR011146">
    <property type="entry name" value="HIT-like"/>
</dbReference>
<dbReference type="PROSITE" id="PS00892">
    <property type="entry name" value="HIT_1"/>
    <property type="match status" value="1"/>
</dbReference>
<evidence type="ECO:0000256" key="4">
    <source>
        <dbReference type="SAM" id="MobiDB-lite"/>
    </source>
</evidence>
<evidence type="ECO:0000259" key="5">
    <source>
        <dbReference type="PROSITE" id="PS51084"/>
    </source>
</evidence>
<feature type="short sequence motif" description="Histidine triad motif" evidence="2 3">
    <location>
        <begin position="121"/>
        <end position="125"/>
    </location>
</feature>
<dbReference type="EMBL" id="JALJOQ010000019">
    <property type="protein sequence ID" value="KAK9809503.1"/>
    <property type="molecule type" value="Genomic_DNA"/>
</dbReference>